<feature type="region of interest" description="Disordered" evidence="1">
    <location>
        <begin position="24"/>
        <end position="44"/>
    </location>
</feature>
<reference evidence="4" key="1">
    <citation type="journal article" date="2017" name="BMC Genomics">
        <title>Gapless genome assembly of Colletotrichum higginsianum reveals chromosome structure and association of transposable elements with secondary metabolite gene clusters.</title>
        <authorList>
            <person name="Dallery J.-F."/>
            <person name="Lapalu N."/>
            <person name="Zampounis A."/>
            <person name="Pigne S."/>
            <person name="Luyten I."/>
            <person name="Amselem J."/>
            <person name="Wittenberg A.H.J."/>
            <person name="Zhou S."/>
            <person name="de Queiroz M.V."/>
            <person name="Robin G.P."/>
            <person name="Auger A."/>
            <person name="Hainaut M."/>
            <person name="Henrissat B."/>
            <person name="Kim K.-T."/>
            <person name="Lee Y.-H."/>
            <person name="Lespinet O."/>
            <person name="Schwartz D.C."/>
            <person name="Thon M.R."/>
            <person name="O'Connell R.J."/>
        </authorList>
    </citation>
    <scope>NUCLEOTIDE SEQUENCE [LARGE SCALE GENOMIC DNA]</scope>
    <source>
        <strain evidence="4">IMI 349063</strain>
    </source>
</reference>
<proteinExistence type="predicted"/>
<keyword evidence="4" id="KW-1185">Reference proteome</keyword>
<dbReference type="RefSeq" id="XP_018161403.1">
    <property type="nucleotide sequence ID" value="XM_018300157.1"/>
</dbReference>
<dbReference type="VEuPathDB" id="FungiDB:CH63R_05182"/>
<evidence type="ECO:0000256" key="1">
    <source>
        <dbReference type="SAM" id="MobiDB-lite"/>
    </source>
</evidence>
<dbReference type="EMBL" id="LTAN01000003">
    <property type="protein sequence ID" value="OBR12886.1"/>
    <property type="molecule type" value="Genomic_DNA"/>
</dbReference>
<feature type="transmembrane region" description="Helical" evidence="2">
    <location>
        <begin position="179"/>
        <end position="199"/>
    </location>
</feature>
<feature type="transmembrane region" description="Helical" evidence="2">
    <location>
        <begin position="99"/>
        <end position="125"/>
    </location>
</feature>
<dbReference type="Proteomes" id="UP000092177">
    <property type="component" value="Chromosome 3"/>
</dbReference>
<comment type="caution">
    <text evidence="3">The sequence shown here is derived from an EMBL/GenBank/DDBJ whole genome shotgun (WGS) entry which is preliminary data.</text>
</comment>
<evidence type="ECO:0000313" key="4">
    <source>
        <dbReference type="Proteomes" id="UP000092177"/>
    </source>
</evidence>
<name>A0A1B7YLH9_COLHI</name>
<dbReference type="OrthoDB" id="4844401at2759"/>
<keyword evidence="2" id="KW-0472">Membrane</keyword>
<keyword evidence="2" id="KW-1133">Transmembrane helix</keyword>
<accession>A0A1B7YLH9</accession>
<organism evidence="3 4">
    <name type="scientific">Colletotrichum higginsianum (strain IMI 349063)</name>
    <name type="common">Crucifer anthracnose fungus</name>
    <dbReference type="NCBI Taxonomy" id="759273"/>
    <lineage>
        <taxon>Eukaryota</taxon>
        <taxon>Fungi</taxon>
        <taxon>Dikarya</taxon>
        <taxon>Ascomycota</taxon>
        <taxon>Pezizomycotina</taxon>
        <taxon>Sordariomycetes</taxon>
        <taxon>Hypocreomycetidae</taxon>
        <taxon>Glomerellales</taxon>
        <taxon>Glomerellaceae</taxon>
        <taxon>Colletotrichum</taxon>
        <taxon>Colletotrichum destructivum species complex</taxon>
    </lineage>
</organism>
<dbReference type="KEGG" id="chig:CH63R_05182"/>
<sequence>MSQADAADPKMPVNIYRQCHQAEDEAAAVSDGPQPPRSLQQGTAVGREQTLAETSSAIMNKVALLTSSTHEPGVTIRQRSDLIALFGPTFDIAIRCQRLVALASTLLFVYGHLLATSTLTSAVVASRLMAAYSFHVARTTASTLRGPLRLAWNSKRIKRLRKKFFMEFATTILGPGGNMLIVLVFWPGWMIVLGALLAVRMLAK</sequence>
<evidence type="ECO:0000313" key="3">
    <source>
        <dbReference type="EMBL" id="OBR12886.1"/>
    </source>
</evidence>
<gene>
    <name evidence="3" type="ORF">CH63R_05182</name>
</gene>
<dbReference type="AlphaFoldDB" id="A0A1B7YLH9"/>
<keyword evidence="2" id="KW-0812">Transmembrane</keyword>
<evidence type="ECO:0000256" key="2">
    <source>
        <dbReference type="SAM" id="Phobius"/>
    </source>
</evidence>
<protein>
    <submittedName>
        <fullName evidence="3">Uncharacterized protein</fullName>
    </submittedName>
</protein>
<dbReference type="GeneID" id="28864264"/>